<evidence type="ECO:0000313" key="13">
    <source>
        <dbReference type="Proteomes" id="UP000250086"/>
    </source>
</evidence>
<evidence type="ECO:0000256" key="6">
    <source>
        <dbReference type="ARBA" id="ARBA00023141"/>
    </source>
</evidence>
<keyword evidence="6 8" id="KW-0057">Aromatic amino acid biosynthesis</keyword>
<dbReference type="Pfam" id="PF08501">
    <property type="entry name" value="Shikimate_dh_N"/>
    <property type="match status" value="1"/>
</dbReference>
<dbReference type="PANTHER" id="PTHR21089">
    <property type="entry name" value="SHIKIMATE DEHYDROGENASE"/>
    <property type="match status" value="1"/>
</dbReference>
<dbReference type="CDD" id="cd01065">
    <property type="entry name" value="NAD_bind_Shikimate_DH"/>
    <property type="match status" value="1"/>
</dbReference>
<accession>A0A2X0WRL4</accession>
<dbReference type="InterPro" id="IPR036291">
    <property type="entry name" value="NAD(P)-bd_dom_sf"/>
</dbReference>
<dbReference type="InterPro" id="IPR022893">
    <property type="entry name" value="Shikimate_DH_fam"/>
</dbReference>
<comment type="caution">
    <text evidence="8">Lacks conserved residue(s) required for the propagation of feature annotation.</text>
</comment>
<dbReference type="AlphaFoldDB" id="A0A2X0WRL4"/>
<dbReference type="GO" id="GO:0009073">
    <property type="term" value="P:aromatic amino acid family biosynthetic process"/>
    <property type="evidence" value="ECO:0007669"/>
    <property type="project" value="UniProtKB-KW"/>
</dbReference>
<evidence type="ECO:0000256" key="8">
    <source>
        <dbReference type="HAMAP-Rule" id="MF_00222"/>
    </source>
</evidence>
<feature type="binding site" evidence="8">
    <location>
        <position position="85"/>
    </location>
    <ligand>
        <name>shikimate</name>
        <dbReference type="ChEBI" id="CHEBI:36208"/>
    </ligand>
</feature>
<evidence type="ECO:0000259" key="9">
    <source>
        <dbReference type="Pfam" id="PF01488"/>
    </source>
</evidence>
<feature type="active site" description="Proton acceptor" evidence="8">
    <location>
        <position position="64"/>
    </location>
</feature>
<dbReference type="InterPro" id="IPR006151">
    <property type="entry name" value="Shikm_DH/Glu-tRNA_Rdtase"/>
</dbReference>
<feature type="binding site" evidence="8">
    <location>
        <begin position="15"/>
        <end position="17"/>
    </location>
    <ligand>
        <name>shikimate</name>
        <dbReference type="ChEBI" id="CHEBI:36208"/>
    </ligand>
</feature>
<gene>
    <name evidence="8 12" type="primary">aroE</name>
    <name evidence="12" type="ORF">NCTC13093_00586</name>
</gene>
<dbReference type="UniPathway" id="UPA00053">
    <property type="reaction ID" value="UER00087"/>
</dbReference>
<dbReference type="InterPro" id="IPR011342">
    <property type="entry name" value="Shikimate_DH"/>
</dbReference>
<dbReference type="InterPro" id="IPR046346">
    <property type="entry name" value="Aminoacid_DH-like_N_sf"/>
</dbReference>
<dbReference type="EMBL" id="UAPV01000001">
    <property type="protein sequence ID" value="SPT69222.1"/>
    <property type="molecule type" value="Genomic_DNA"/>
</dbReference>
<dbReference type="HAMAP" id="MF_00222">
    <property type="entry name" value="Shikimate_DH_AroE"/>
    <property type="match status" value="1"/>
</dbReference>
<feature type="domain" description="SDH C-terminal" evidence="11">
    <location>
        <begin position="239"/>
        <end position="263"/>
    </location>
</feature>
<dbReference type="Proteomes" id="UP000250086">
    <property type="component" value="Unassembled WGS sequence"/>
</dbReference>
<dbReference type="EC" id="1.1.1.25" evidence="2 8"/>
<proteinExistence type="inferred from homology"/>
<dbReference type="Gene3D" id="3.40.50.720">
    <property type="entry name" value="NAD(P)-binding Rossmann-like Domain"/>
    <property type="match status" value="1"/>
</dbReference>
<feature type="binding site" evidence="8">
    <location>
        <position position="101"/>
    </location>
    <ligand>
        <name>shikimate</name>
        <dbReference type="ChEBI" id="CHEBI:36208"/>
    </ligand>
</feature>
<dbReference type="PANTHER" id="PTHR21089:SF1">
    <property type="entry name" value="BIFUNCTIONAL 3-DEHYDROQUINATE DEHYDRATASE_SHIKIMATE DEHYDROGENASE, CHLOROPLASTIC"/>
    <property type="match status" value="1"/>
</dbReference>
<dbReference type="InterPro" id="IPR041121">
    <property type="entry name" value="SDH_C"/>
</dbReference>
<dbReference type="NCBIfam" id="NF001310">
    <property type="entry name" value="PRK00258.1-2"/>
    <property type="match status" value="1"/>
</dbReference>
<evidence type="ECO:0000256" key="1">
    <source>
        <dbReference type="ARBA" id="ARBA00004871"/>
    </source>
</evidence>
<dbReference type="SUPFAM" id="SSF53223">
    <property type="entry name" value="Aminoacid dehydrogenase-like, N-terminal domain"/>
    <property type="match status" value="1"/>
</dbReference>
<dbReference type="GO" id="GO:0019632">
    <property type="term" value="P:shikimate metabolic process"/>
    <property type="evidence" value="ECO:0007669"/>
    <property type="project" value="InterPro"/>
</dbReference>
<evidence type="ECO:0000256" key="7">
    <source>
        <dbReference type="ARBA" id="ARBA00049442"/>
    </source>
</evidence>
<evidence type="ECO:0000313" key="12">
    <source>
        <dbReference type="EMBL" id="SPT69222.1"/>
    </source>
</evidence>
<dbReference type="GO" id="GO:0050661">
    <property type="term" value="F:NADP binding"/>
    <property type="evidence" value="ECO:0007669"/>
    <property type="project" value="InterPro"/>
</dbReference>
<feature type="binding site" evidence="8">
    <location>
        <position position="216"/>
    </location>
    <ligand>
        <name>shikimate</name>
        <dbReference type="ChEBI" id="CHEBI:36208"/>
    </ligand>
</feature>
<feature type="binding site" evidence="8">
    <location>
        <position position="246"/>
    </location>
    <ligand>
        <name>shikimate</name>
        <dbReference type="ChEBI" id="CHEBI:36208"/>
    </ligand>
</feature>
<comment type="function">
    <text evidence="8">Involved in the biosynthesis of the chorismate, which leads to the biosynthesis of aromatic amino acids. Catalyzes the reversible NADPH linked reduction of 3-dehydroshikimate (DHSA) to yield shikimate (SA).</text>
</comment>
<dbReference type="InterPro" id="IPR013708">
    <property type="entry name" value="Shikimate_DH-bd_N"/>
</dbReference>
<dbReference type="NCBIfam" id="TIGR00507">
    <property type="entry name" value="aroE"/>
    <property type="match status" value="1"/>
</dbReference>
<dbReference type="Gene3D" id="3.40.50.10860">
    <property type="entry name" value="Leucine Dehydrogenase, chain A, domain 1"/>
    <property type="match status" value="1"/>
</dbReference>
<dbReference type="Pfam" id="PF01488">
    <property type="entry name" value="Shikimate_DH"/>
    <property type="match status" value="1"/>
</dbReference>
<dbReference type="GO" id="GO:0008652">
    <property type="term" value="P:amino acid biosynthetic process"/>
    <property type="evidence" value="ECO:0007669"/>
    <property type="project" value="UniProtKB-KW"/>
</dbReference>
<feature type="binding site" evidence="8">
    <location>
        <position position="60"/>
    </location>
    <ligand>
        <name>shikimate</name>
        <dbReference type="ChEBI" id="CHEBI:36208"/>
    </ligand>
</feature>
<keyword evidence="5 8" id="KW-0560">Oxidoreductase</keyword>
<comment type="similarity">
    <text evidence="8">Belongs to the shikimate dehydrogenase family.</text>
</comment>
<keyword evidence="3 8" id="KW-0028">Amino-acid biosynthesis</keyword>
<dbReference type="GO" id="GO:0005829">
    <property type="term" value="C:cytosol"/>
    <property type="evidence" value="ECO:0007669"/>
    <property type="project" value="TreeGrafter"/>
</dbReference>
<dbReference type="SUPFAM" id="SSF51735">
    <property type="entry name" value="NAD(P)-binding Rossmann-fold domains"/>
    <property type="match status" value="1"/>
</dbReference>
<comment type="subunit">
    <text evidence="8">Homodimer.</text>
</comment>
<reference evidence="12 13" key="1">
    <citation type="submission" date="2018-06" db="EMBL/GenBank/DDBJ databases">
        <authorList>
            <consortium name="Pathogen Informatics"/>
            <person name="Doyle S."/>
        </authorList>
    </citation>
    <scope>NUCLEOTIDE SEQUENCE [LARGE SCALE GENOMIC DNA]</scope>
    <source>
        <strain evidence="12 13">NCTC13093</strain>
    </source>
</reference>
<organism evidence="12 13">
    <name type="scientific">Anaerobiospirillum thomasii</name>
    <dbReference type="NCBI Taxonomy" id="179995"/>
    <lineage>
        <taxon>Bacteria</taxon>
        <taxon>Pseudomonadati</taxon>
        <taxon>Pseudomonadota</taxon>
        <taxon>Gammaproteobacteria</taxon>
        <taxon>Aeromonadales</taxon>
        <taxon>Succinivibrionaceae</taxon>
        <taxon>Anaerobiospirillum</taxon>
    </lineage>
</organism>
<comment type="catalytic activity">
    <reaction evidence="7 8">
        <text>shikimate + NADP(+) = 3-dehydroshikimate + NADPH + H(+)</text>
        <dbReference type="Rhea" id="RHEA:17737"/>
        <dbReference type="ChEBI" id="CHEBI:15378"/>
        <dbReference type="ChEBI" id="CHEBI:16630"/>
        <dbReference type="ChEBI" id="CHEBI:36208"/>
        <dbReference type="ChEBI" id="CHEBI:57783"/>
        <dbReference type="ChEBI" id="CHEBI:58349"/>
        <dbReference type="EC" id="1.1.1.25"/>
    </reaction>
</comment>
<feature type="binding site" evidence="8">
    <location>
        <begin position="125"/>
        <end position="129"/>
    </location>
    <ligand>
        <name>NADP(+)</name>
        <dbReference type="ChEBI" id="CHEBI:58349"/>
    </ligand>
</feature>
<evidence type="ECO:0000256" key="5">
    <source>
        <dbReference type="ARBA" id="ARBA00023002"/>
    </source>
</evidence>
<evidence type="ECO:0000259" key="11">
    <source>
        <dbReference type="Pfam" id="PF18317"/>
    </source>
</evidence>
<dbReference type="FunFam" id="3.40.50.10860:FF:000006">
    <property type="entry name" value="Shikimate dehydrogenase (NADP(+))"/>
    <property type="match status" value="1"/>
</dbReference>
<feature type="binding site" evidence="8">
    <location>
        <position position="214"/>
    </location>
    <ligand>
        <name>NADP(+)</name>
        <dbReference type="ChEBI" id="CHEBI:58349"/>
    </ligand>
</feature>
<feature type="domain" description="Shikimate dehydrogenase substrate binding N-terminal" evidence="10">
    <location>
        <begin position="7"/>
        <end position="87"/>
    </location>
</feature>
<sequence length="278" mass="30840">MSFQYAVFGNPVEHSLSPLIHEFFAKDTQQQMHYGTVLVEGSFEDSANIFFEEGLGCNITVPFKQEAYRYATQLSHRAEISGAVNTLKKLDYNCFYGDNTDGDGLVLDLKRKGIEFKGKKVLIIGAGGATRGIIAPIADMEVDSVTVVSRTFAKTLDLVESMNIKNLKAISFERINEQDKEYDLILNASSSSLQGVLPDLKDDILKKAFCVYDLMYSKSGETVFTKKAHELGVKATYDGLGMLICQAALSFELWRGVRPDIDKAYSYILGVLGRDNHA</sequence>
<keyword evidence="4 8" id="KW-0521">NADP</keyword>
<evidence type="ECO:0000259" key="10">
    <source>
        <dbReference type="Pfam" id="PF08501"/>
    </source>
</evidence>
<feature type="binding site" evidence="8">
    <location>
        <position position="239"/>
    </location>
    <ligand>
        <name>NADP(+)</name>
        <dbReference type="ChEBI" id="CHEBI:58349"/>
    </ligand>
</feature>
<keyword evidence="13" id="KW-1185">Reference proteome</keyword>
<evidence type="ECO:0000256" key="3">
    <source>
        <dbReference type="ARBA" id="ARBA00022605"/>
    </source>
</evidence>
<evidence type="ECO:0000256" key="2">
    <source>
        <dbReference type="ARBA" id="ARBA00012962"/>
    </source>
</evidence>
<protein>
    <recommendedName>
        <fullName evidence="2 8">Shikimate dehydrogenase (NADP(+))</fullName>
        <shortName evidence="8">SDH</shortName>
        <ecNumber evidence="2 8">1.1.1.25</ecNumber>
    </recommendedName>
</protein>
<dbReference type="GO" id="GO:0009423">
    <property type="term" value="P:chorismate biosynthetic process"/>
    <property type="evidence" value="ECO:0007669"/>
    <property type="project" value="UniProtKB-UniRule"/>
</dbReference>
<dbReference type="Pfam" id="PF18317">
    <property type="entry name" value="SDH_C"/>
    <property type="match status" value="1"/>
</dbReference>
<comment type="pathway">
    <text evidence="1 8">Metabolic intermediate biosynthesis; chorismate biosynthesis; chorismate from D-erythrose 4-phosphate and phosphoenolpyruvate: step 4/7.</text>
</comment>
<name>A0A2X0WRL4_9GAMM</name>
<dbReference type="GO" id="GO:0004764">
    <property type="term" value="F:shikimate 3-dehydrogenase (NADP+) activity"/>
    <property type="evidence" value="ECO:0007669"/>
    <property type="project" value="UniProtKB-UniRule"/>
</dbReference>
<feature type="domain" description="Quinate/shikimate 5-dehydrogenase/glutamyl-tRNA reductase" evidence="9">
    <location>
        <begin position="114"/>
        <end position="192"/>
    </location>
</feature>
<evidence type="ECO:0000256" key="4">
    <source>
        <dbReference type="ARBA" id="ARBA00022857"/>
    </source>
</evidence>
<dbReference type="RefSeq" id="WP_113743407.1">
    <property type="nucleotide sequence ID" value="NZ_UAPV01000001.1"/>
</dbReference>